<dbReference type="OrthoDB" id="9806692at2"/>
<dbReference type="KEGG" id="cpso:CPPEL_07070"/>
<protein>
    <submittedName>
        <fullName evidence="1">Eco47II restriction endonuclease</fullName>
    </submittedName>
</protein>
<dbReference type="GO" id="GO:0009307">
    <property type="term" value="P:DNA restriction-modification system"/>
    <property type="evidence" value="ECO:0007669"/>
    <property type="project" value="InterPro"/>
</dbReference>
<dbReference type="GO" id="GO:0003677">
    <property type="term" value="F:DNA binding"/>
    <property type="evidence" value="ECO:0007669"/>
    <property type="project" value="InterPro"/>
</dbReference>
<dbReference type="InterPro" id="IPR019057">
    <property type="entry name" value="Restrct_endonuc_II_Eco47II"/>
</dbReference>
<name>A0A3G6J059_9CORY</name>
<keyword evidence="1" id="KW-0540">Nuclease</keyword>
<dbReference type="EMBL" id="CP033898">
    <property type="protein sequence ID" value="AZA09524.1"/>
    <property type="molecule type" value="Genomic_DNA"/>
</dbReference>
<keyword evidence="2" id="KW-1185">Reference proteome</keyword>
<proteinExistence type="predicted"/>
<gene>
    <name evidence="1" type="ORF">CPPEL_07070</name>
</gene>
<organism evidence="1 2">
    <name type="scientific">Corynebacterium pseudopelargi</name>
    <dbReference type="NCBI Taxonomy" id="2080757"/>
    <lineage>
        <taxon>Bacteria</taxon>
        <taxon>Bacillati</taxon>
        <taxon>Actinomycetota</taxon>
        <taxon>Actinomycetes</taxon>
        <taxon>Mycobacteriales</taxon>
        <taxon>Corynebacteriaceae</taxon>
        <taxon>Corynebacterium</taxon>
    </lineage>
</organism>
<dbReference type="Proteomes" id="UP000271426">
    <property type="component" value="Chromosome"/>
</dbReference>
<evidence type="ECO:0000313" key="1">
    <source>
        <dbReference type="EMBL" id="AZA09524.1"/>
    </source>
</evidence>
<keyword evidence="1" id="KW-0378">Hydrolase</keyword>
<dbReference type="Pfam" id="PF09553">
    <property type="entry name" value="RE_Eco47II"/>
    <property type="match status" value="1"/>
</dbReference>
<reference evidence="1 2" key="1">
    <citation type="submission" date="2018-11" db="EMBL/GenBank/DDBJ databases">
        <authorList>
            <person name="Kleinhagauer T."/>
            <person name="Glaeser S.P."/>
            <person name="Spergser J."/>
            <person name="Ruckert C."/>
            <person name="Kaempfer P."/>
            <person name="Busse H.-J."/>
        </authorList>
    </citation>
    <scope>NUCLEOTIDE SEQUENCE [LARGE SCALE GENOMIC DNA]</scope>
    <source>
        <strain evidence="1 2">812CH</strain>
    </source>
</reference>
<dbReference type="AlphaFoldDB" id="A0A3G6J059"/>
<accession>A0A3G6J059</accession>
<sequence>MAFEYLDLPFFPKGFLKSEMDRLLAPPLKNREIKDPFSALIEGYSSGGYDSWVERETARALNKSLTNRLGAFHQEVIGALPGWKSTGPHGDAYDVIHEGPFGPRNRPAVAEVKAKYNTMNSNGAERVYNNFLSLRKHSKFKEYDCYLIQMIQKHPVNEPWVPNQKSYGKLDHIRVIGAPEVFAISIGDPNAFSEFMRAFEQYLIEFYNCEPDKKLGDVISQAFPTVNLNPEAN</sequence>
<evidence type="ECO:0000313" key="2">
    <source>
        <dbReference type="Proteomes" id="UP000271426"/>
    </source>
</evidence>
<keyword evidence="1" id="KW-0255">Endonuclease</keyword>
<dbReference type="GO" id="GO:0009036">
    <property type="term" value="F:type II site-specific deoxyribonuclease activity"/>
    <property type="evidence" value="ECO:0007669"/>
    <property type="project" value="InterPro"/>
</dbReference>